<dbReference type="SMART" id="SM00015">
    <property type="entry name" value="IQ"/>
    <property type="match status" value="2"/>
</dbReference>
<gene>
    <name evidence="3" type="primary">105316829</name>
</gene>
<dbReference type="PANTHER" id="PTHR11232:SF45">
    <property type="entry name" value="GENE 7694-RELATED"/>
    <property type="match status" value="1"/>
</dbReference>
<dbReference type="InParanoid" id="A0A1X7VGX9"/>
<dbReference type="EnsemblMetazoa" id="XM_019993512.1">
    <property type="protein sequence ID" value="XP_019849071.1"/>
    <property type="gene ID" value="LOC105316829"/>
</dbReference>
<dbReference type="PANTHER" id="PTHR11232">
    <property type="entry name" value="PHOSPHOTYROSINE INTERACTION DOMAIN-CONTAINING FAMILY MEMBER"/>
    <property type="match status" value="1"/>
</dbReference>
<dbReference type="Gene3D" id="2.30.29.30">
    <property type="entry name" value="Pleckstrin-homology domain (PH domain)/Phosphotyrosine-binding domain (PTB)"/>
    <property type="match status" value="1"/>
</dbReference>
<dbReference type="CDD" id="cd00934">
    <property type="entry name" value="PTB"/>
    <property type="match status" value="1"/>
</dbReference>
<dbReference type="Pfam" id="PF00640">
    <property type="entry name" value="PID"/>
    <property type="match status" value="1"/>
</dbReference>
<keyword evidence="1" id="KW-0812">Transmembrane</keyword>
<dbReference type="SUPFAM" id="SSF52540">
    <property type="entry name" value="P-loop containing nucleoside triphosphate hydrolases"/>
    <property type="match status" value="1"/>
</dbReference>
<dbReference type="InterPro" id="IPR027417">
    <property type="entry name" value="P-loop_NTPase"/>
</dbReference>
<dbReference type="PROSITE" id="PS01179">
    <property type="entry name" value="PID"/>
    <property type="match status" value="1"/>
</dbReference>
<dbReference type="InterPro" id="IPR011993">
    <property type="entry name" value="PH-like_dom_sf"/>
</dbReference>
<evidence type="ECO:0000313" key="3">
    <source>
        <dbReference type="EnsemblMetazoa" id="Aqu2.1.38722_001"/>
    </source>
</evidence>
<dbReference type="Proteomes" id="UP000007879">
    <property type="component" value="Unassembled WGS sequence"/>
</dbReference>
<accession>A0A1X7VGX9</accession>
<dbReference type="Pfam" id="PF00612">
    <property type="entry name" value="IQ"/>
    <property type="match status" value="2"/>
</dbReference>
<dbReference type="STRING" id="400682.A0A1X7VGX9"/>
<reference evidence="3" key="2">
    <citation type="submission" date="2017-05" db="UniProtKB">
        <authorList>
            <consortium name="EnsemblMetazoa"/>
        </authorList>
    </citation>
    <scope>IDENTIFICATION</scope>
</reference>
<sequence length="488" mass="57428">MGGAHYYAELVTPIAHLSRSSSAAAMVEWQYFAIPALCVVVILLFLVLLVAMLLCLRKREMLCFKSRRRKRTRGGDEETRFTNIYSKEEERRPMGLKRRRQHFADPFANRFSDPFFMDQGLENFDISQWDNPLFDAKGAREREAAITIQTWWRMVRARIYFLEMREIAIIFQKCWRGKQERKNLPYYKKEKNEREQRRKKEPGYIKNKGTLSALKFYDVKGYGFCEVQQLYGQETMHKAAEQLRSLYGGKGQRRFKLFISVKAVVLYDHSTWDHFATVKMSTISFCSLDFKNKKLFAFINMKKKRKFCHVFQCHEGDAQKLVETMGEAFEVTFKQEKQKKEEERLKEKQRQDFRRSALDLDKEVDQMMKLAESASIAATPSLTHRGIGVEGGGMILGGDSSPNTKSYHSLDHAYQYDQYQYDQRYHGMMTPRGRSKSSTDSPLLVSQRIPHYFEQQRHFSSLDRGLDDIERQHEMEVLQGRQRARTLI</sequence>
<dbReference type="Gene3D" id="1.20.5.190">
    <property type="match status" value="1"/>
</dbReference>
<feature type="domain" description="PID" evidence="2">
    <location>
        <begin position="217"/>
        <end position="350"/>
    </location>
</feature>
<evidence type="ECO:0000259" key="2">
    <source>
        <dbReference type="PROSITE" id="PS01179"/>
    </source>
</evidence>
<dbReference type="SMART" id="SM00462">
    <property type="entry name" value="PTB"/>
    <property type="match status" value="1"/>
</dbReference>
<keyword evidence="4" id="KW-1185">Reference proteome</keyword>
<dbReference type="KEGG" id="aqu:105316829"/>
<protein>
    <recommendedName>
        <fullName evidence="2">PID domain-containing protein</fullName>
    </recommendedName>
</protein>
<evidence type="ECO:0000256" key="1">
    <source>
        <dbReference type="SAM" id="Phobius"/>
    </source>
</evidence>
<dbReference type="SUPFAM" id="SSF50729">
    <property type="entry name" value="PH domain-like"/>
    <property type="match status" value="1"/>
</dbReference>
<feature type="transmembrane region" description="Helical" evidence="1">
    <location>
        <begin position="29"/>
        <end position="56"/>
    </location>
</feature>
<proteinExistence type="predicted"/>
<evidence type="ECO:0000313" key="4">
    <source>
        <dbReference type="Proteomes" id="UP000007879"/>
    </source>
</evidence>
<dbReference type="InterPro" id="IPR006020">
    <property type="entry name" value="PTB/PI_dom"/>
</dbReference>
<dbReference type="OrthoDB" id="9999955at2759"/>
<dbReference type="EnsemblMetazoa" id="Aqu2.1.38722_001">
    <property type="protein sequence ID" value="Aqu2.1.38722_001"/>
    <property type="gene ID" value="Aqu2.1.38722"/>
</dbReference>
<dbReference type="InterPro" id="IPR051133">
    <property type="entry name" value="Adapter_Engulfment-Domain"/>
</dbReference>
<organism evidence="3">
    <name type="scientific">Amphimedon queenslandica</name>
    <name type="common">Sponge</name>
    <dbReference type="NCBI Taxonomy" id="400682"/>
    <lineage>
        <taxon>Eukaryota</taxon>
        <taxon>Metazoa</taxon>
        <taxon>Porifera</taxon>
        <taxon>Demospongiae</taxon>
        <taxon>Heteroscleromorpha</taxon>
        <taxon>Haplosclerida</taxon>
        <taxon>Niphatidae</taxon>
        <taxon>Amphimedon</taxon>
    </lineage>
</organism>
<dbReference type="InterPro" id="IPR000048">
    <property type="entry name" value="IQ_motif_EF-hand-BS"/>
</dbReference>
<name>A0A1X7VGX9_AMPQE</name>
<keyword evidence="1" id="KW-0472">Membrane</keyword>
<keyword evidence="1" id="KW-1133">Transmembrane helix</keyword>
<dbReference type="AlphaFoldDB" id="A0A1X7VGX9"/>
<dbReference type="PROSITE" id="PS50096">
    <property type="entry name" value="IQ"/>
    <property type="match status" value="1"/>
</dbReference>
<reference evidence="4" key="1">
    <citation type="journal article" date="2010" name="Nature">
        <title>The Amphimedon queenslandica genome and the evolution of animal complexity.</title>
        <authorList>
            <person name="Srivastava M."/>
            <person name="Simakov O."/>
            <person name="Chapman J."/>
            <person name="Fahey B."/>
            <person name="Gauthier M.E."/>
            <person name="Mitros T."/>
            <person name="Richards G.S."/>
            <person name="Conaco C."/>
            <person name="Dacre M."/>
            <person name="Hellsten U."/>
            <person name="Larroux C."/>
            <person name="Putnam N.H."/>
            <person name="Stanke M."/>
            <person name="Adamska M."/>
            <person name="Darling A."/>
            <person name="Degnan S.M."/>
            <person name="Oakley T.H."/>
            <person name="Plachetzki D.C."/>
            <person name="Zhai Y."/>
            <person name="Adamski M."/>
            <person name="Calcino A."/>
            <person name="Cummins S.F."/>
            <person name="Goodstein D.M."/>
            <person name="Harris C."/>
            <person name="Jackson D.J."/>
            <person name="Leys S.P."/>
            <person name="Shu S."/>
            <person name="Woodcroft B.J."/>
            <person name="Vervoort M."/>
            <person name="Kosik K.S."/>
            <person name="Manning G."/>
            <person name="Degnan B.M."/>
            <person name="Rokhsar D.S."/>
        </authorList>
    </citation>
    <scope>NUCLEOTIDE SEQUENCE [LARGE SCALE GENOMIC DNA]</scope>
</reference>